<feature type="region of interest" description="Disordered" evidence="1">
    <location>
        <begin position="45"/>
        <end position="69"/>
    </location>
</feature>
<dbReference type="AlphaFoldDB" id="A0A2V2VLX5"/>
<dbReference type="VEuPathDB" id="TriTrypDB:ECC02_001254"/>
<evidence type="ECO:0000313" key="3">
    <source>
        <dbReference type="Proteomes" id="UP000246078"/>
    </source>
</evidence>
<dbReference type="VEuPathDB" id="TriTrypDB:TcCLB.510653.19"/>
<protein>
    <submittedName>
        <fullName evidence="2">Uncharacterized protein</fullName>
    </submittedName>
</protein>
<dbReference type="VEuPathDB" id="TriTrypDB:TcBrA4_0063170"/>
<dbReference type="VEuPathDB" id="TriTrypDB:TcYC6_0068310"/>
<dbReference type="VEuPathDB" id="TriTrypDB:TcG_02045"/>
<proteinExistence type="predicted"/>
<organism evidence="2 3">
    <name type="scientific">Trypanosoma cruzi</name>
    <dbReference type="NCBI Taxonomy" id="5693"/>
    <lineage>
        <taxon>Eukaryota</taxon>
        <taxon>Discoba</taxon>
        <taxon>Euglenozoa</taxon>
        <taxon>Kinetoplastea</taxon>
        <taxon>Metakinetoplastina</taxon>
        <taxon>Trypanosomatida</taxon>
        <taxon>Trypanosomatidae</taxon>
        <taxon>Trypanosoma</taxon>
        <taxon>Schizotrypanum</taxon>
    </lineage>
</organism>
<accession>A0A2V2VLX5</accession>
<gene>
    <name evidence="2" type="ORF">C3747_268g43</name>
</gene>
<dbReference type="VEuPathDB" id="TriTrypDB:Tc_MARK_4539"/>
<dbReference type="Proteomes" id="UP000246078">
    <property type="component" value="Unassembled WGS sequence"/>
</dbReference>
<comment type="caution">
    <text evidence="2">The sequence shown here is derived from an EMBL/GenBank/DDBJ whole genome shotgun (WGS) entry which is preliminary data.</text>
</comment>
<dbReference type="VEuPathDB" id="TriTrypDB:BCY84_13941"/>
<feature type="compositionally biased region" description="Low complexity" evidence="1">
    <location>
        <begin position="53"/>
        <end position="69"/>
    </location>
</feature>
<name>A0A2V2VLX5_TRYCR</name>
<dbReference type="VEuPathDB" id="TriTrypDB:TCDM_03371"/>
<evidence type="ECO:0000313" key="2">
    <source>
        <dbReference type="EMBL" id="PWU95343.1"/>
    </source>
</evidence>
<sequence>MEHVLVKTSGAVLLAELDAGIFKRLGTFWARLQHIIGAIPGTGRSFSEKQQQRGRQQQQQQAAELSVSSSPSFVPLRRFHRRNQIVLNDPWARDNLLNCRSKQLTGRGCGGYSPEMQVTTPYVLLRFFTLQLEGLTLEMKFSSSKMPDPDYYGH</sequence>
<dbReference type="EMBL" id="PRFC01000268">
    <property type="protein sequence ID" value="PWU95343.1"/>
    <property type="molecule type" value="Genomic_DNA"/>
</dbReference>
<evidence type="ECO:0000256" key="1">
    <source>
        <dbReference type="SAM" id="MobiDB-lite"/>
    </source>
</evidence>
<dbReference type="VEuPathDB" id="TriTrypDB:C4B63_2g61"/>
<dbReference type="VEuPathDB" id="TriTrypDB:TcCLB.510755.19"/>
<reference evidence="2 3" key="1">
    <citation type="journal article" date="2018" name="Microb. Genom.">
        <title>Expanding an expanded genome: long-read sequencing of Trypanosoma cruzi.</title>
        <authorList>
            <person name="Berna L."/>
            <person name="Rodriguez M."/>
            <person name="Chiribao M.L."/>
            <person name="Parodi-Talice A."/>
            <person name="Pita S."/>
            <person name="Rijo G."/>
            <person name="Alvarez-Valin F."/>
            <person name="Robello C."/>
        </authorList>
    </citation>
    <scope>NUCLEOTIDE SEQUENCE [LARGE SCALE GENOMIC DNA]</scope>
    <source>
        <strain evidence="2 3">TCC</strain>
    </source>
</reference>
<dbReference type="VEuPathDB" id="TriTrypDB:TcCL_ESM00164"/>
<dbReference type="VEuPathDB" id="TriTrypDB:C3747_268g43"/>
<dbReference type="VEuPathDB" id="TriTrypDB:TCSYLVIO_001371"/>